<dbReference type="PANTHER" id="PTHR43065">
    <property type="entry name" value="SENSOR HISTIDINE KINASE"/>
    <property type="match status" value="1"/>
</dbReference>
<organism evidence="12 13">
    <name type="scientific">Bacillus badius</name>
    <dbReference type="NCBI Taxonomy" id="1455"/>
    <lineage>
        <taxon>Bacteria</taxon>
        <taxon>Bacillati</taxon>
        <taxon>Bacillota</taxon>
        <taxon>Bacilli</taxon>
        <taxon>Bacillales</taxon>
        <taxon>Bacillaceae</taxon>
        <taxon>Pseudobacillus</taxon>
    </lineage>
</organism>
<dbReference type="Gene3D" id="3.30.450.20">
    <property type="entry name" value="PAS domain"/>
    <property type="match status" value="2"/>
</dbReference>
<dbReference type="CDD" id="cd00082">
    <property type="entry name" value="HisKA"/>
    <property type="match status" value="1"/>
</dbReference>
<dbReference type="InterPro" id="IPR000700">
    <property type="entry name" value="PAS-assoc_C"/>
</dbReference>
<dbReference type="SMART" id="SM00387">
    <property type="entry name" value="HATPase_c"/>
    <property type="match status" value="1"/>
</dbReference>
<evidence type="ECO:0000256" key="8">
    <source>
        <dbReference type="ARBA" id="ARBA00023012"/>
    </source>
</evidence>
<evidence type="ECO:0000256" key="1">
    <source>
        <dbReference type="ARBA" id="ARBA00000085"/>
    </source>
</evidence>
<comment type="catalytic activity">
    <reaction evidence="1">
        <text>ATP + protein L-histidine = ADP + protein N-phospho-L-histidine.</text>
        <dbReference type="EC" id="2.7.13.3"/>
    </reaction>
</comment>
<dbReference type="PANTHER" id="PTHR43065:SF34">
    <property type="entry name" value="SPORULATION KINASE A"/>
    <property type="match status" value="1"/>
</dbReference>
<feature type="domain" description="PAS" evidence="10">
    <location>
        <begin position="7"/>
        <end position="74"/>
    </location>
</feature>
<dbReference type="InterPro" id="IPR005467">
    <property type="entry name" value="His_kinase_dom"/>
</dbReference>
<evidence type="ECO:0000256" key="7">
    <source>
        <dbReference type="ARBA" id="ARBA00022840"/>
    </source>
</evidence>
<reference evidence="12 13" key="1">
    <citation type="submission" date="2015-01" db="EMBL/GenBank/DDBJ databases">
        <title>Genome Assembly of Bacillus badius MTCC 1458.</title>
        <authorList>
            <person name="Verma A."/>
            <person name="Khatri I."/>
            <person name="Mual P."/>
            <person name="Subramanian S."/>
            <person name="Krishnamurthi S."/>
        </authorList>
    </citation>
    <scope>NUCLEOTIDE SEQUENCE [LARGE SCALE GENOMIC DNA]</scope>
    <source>
        <strain evidence="12 13">MTCC 1458</strain>
    </source>
</reference>
<feature type="domain" description="PAC" evidence="11">
    <location>
        <begin position="210"/>
        <end position="262"/>
    </location>
</feature>
<dbReference type="InterPro" id="IPR003661">
    <property type="entry name" value="HisK_dim/P_dom"/>
</dbReference>
<feature type="domain" description="Histidine kinase" evidence="9">
    <location>
        <begin position="275"/>
        <end position="479"/>
    </location>
</feature>
<keyword evidence="4" id="KW-0808">Transferase</keyword>
<dbReference type="Gene3D" id="1.10.287.130">
    <property type="match status" value="1"/>
</dbReference>
<dbReference type="EC" id="2.7.13.3" evidence="2"/>
<proteinExistence type="predicted"/>
<dbReference type="CDD" id="cd00075">
    <property type="entry name" value="HATPase"/>
    <property type="match status" value="1"/>
</dbReference>
<evidence type="ECO:0000313" key="12">
    <source>
        <dbReference type="EMBL" id="KIL79124.1"/>
    </source>
</evidence>
<comment type="caution">
    <text evidence="12">The sequence shown here is derived from an EMBL/GenBank/DDBJ whole genome shotgun (WGS) entry which is preliminary data.</text>
</comment>
<dbReference type="Pfam" id="PF00512">
    <property type="entry name" value="HisKA"/>
    <property type="match status" value="1"/>
</dbReference>
<dbReference type="SMART" id="SM00388">
    <property type="entry name" value="HisKA"/>
    <property type="match status" value="1"/>
</dbReference>
<protein>
    <recommendedName>
        <fullName evidence="2">histidine kinase</fullName>
        <ecNumber evidence="2">2.7.13.3</ecNumber>
    </recommendedName>
</protein>
<keyword evidence="7" id="KW-0067">ATP-binding</keyword>
<keyword evidence="6 12" id="KW-0418">Kinase</keyword>
<keyword evidence="13" id="KW-1185">Reference proteome</keyword>
<dbReference type="EMBL" id="JXLP01000004">
    <property type="protein sequence ID" value="KIL79124.1"/>
    <property type="molecule type" value="Genomic_DNA"/>
</dbReference>
<evidence type="ECO:0000259" key="11">
    <source>
        <dbReference type="PROSITE" id="PS50113"/>
    </source>
</evidence>
<dbReference type="InterPro" id="IPR003594">
    <property type="entry name" value="HATPase_dom"/>
</dbReference>
<evidence type="ECO:0000256" key="3">
    <source>
        <dbReference type="ARBA" id="ARBA00022553"/>
    </source>
</evidence>
<evidence type="ECO:0000256" key="2">
    <source>
        <dbReference type="ARBA" id="ARBA00012438"/>
    </source>
</evidence>
<dbReference type="PROSITE" id="PS50112">
    <property type="entry name" value="PAS"/>
    <property type="match status" value="1"/>
</dbReference>
<dbReference type="InterPro" id="IPR000014">
    <property type="entry name" value="PAS"/>
</dbReference>
<dbReference type="Pfam" id="PF02518">
    <property type="entry name" value="HATPase_c"/>
    <property type="match status" value="1"/>
</dbReference>
<evidence type="ECO:0000259" key="9">
    <source>
        <dbReference type="PROSITE" id="PS50109"/>
    </source>
</evidence>
<dbReference type="RefSeq" id="WP_052477276.1">
    <property type="nucleotide sequence ID" value="NZ_JBCNFR010000078.1"/>
</dbReference>
<dbReference type="InterPro" id="IPR036890">
    <property type="entry name" value="HATPase_C_sf"/>
</dbReference>
<evidence type="ECO:0000256" key="4">
    <source>
        <dbReference type="ARBA" id="ARBA00022679"/>
    </source>
</evidence>
<dbReference type="CDD" id="cd00130">
    <property type="entry name" value="PAS"/>
    <property type="match status" value="1"/>
</dbReference>
<dbReference type="InterPro" id="IPR036097">
    <property type="entry name" value="HisK_dim/P_sf"/>
</dbReference>
<dbReference type="Proteomes" id="UP000031982">
    <property type="component" value="Unassembled WGS sequence"/>
</dbReference>
<keyword evidence="8" id="KW-0902">Two-component regulatory system</keyword>
<evidence type="ECO:0000256" key="6">
    <source>
        <dbReference type="ARBA" id="ARBA00022777"/>
    </source>
</evidence>
<name>A0ABR5AWM4_BACBA</name>
<dbReference type="SUPFAM" id="SSF47384">
    <property type="entry name" value="Homodimeric domain of signal transducing histidine kinase"/>
    <property type="match status" value="1"/>
</dbReference>
<dbReference type="GO" id="GO:0016301">
    <property type="term" value="F:kinase activity"/>
    <property type="evidence" value="ECO:0007669"/>
    <property type="project" value="UniProtKB-KW"/>
</dbReference>
<dbReference type="InterPro" id="IPR035965">
    <property type="entry name" value="PAS-like_dom_sf"/>
</dbReference>
<evidence type="ECO:0000313" key="13">
    <source>
        <dbReference type="Proteomes" id="UP000031982"/>
    </source>
</evidence>
<accession>A0ABR5AWM4</accession>
<dbReference type="Gene3D" id="3.30.565.10">
    <property type="entry name" value="Histidine kinase-like ATPase, C-terminal domain"/>
    <property type="match status" value="1"/>
</dbReference>
<gene>
    <name evidence="12" type="ORF">SD77_3544</name>
</gene>
<dbReference type="SMART" id="SM00091">
    <property type="entry name" value="PAS"/>
    <property type="match status" value="2"/>
</dbReference>
<evidence type="ECO:0000256" key="5">
    <source>
        <dbReference type="ARBA" id="ARBA00022741"/>
    </source>
</evidence>
<dbReference type="InterPro" id="IPR004358">
    <property type="entry name" value="Sig_transdc_His_kin-like_C"/>
</dbReference>
<dbReference type="SUPFAM" id="SSF55874">
    <property type="entry name" value="ATPase domain of HSP90 chaperone/DNA topoisomerase II/histidine kinase"/>
    <property type="match status" value="1"/>
</dbReference>
<dbReference type="PROSITE" id="PS50109">
    <property type="entry name" value="HIS_KIN"/>
    <property type="match status" value="1"/>
</dbReference>
<sequence>MAEHSIEKKHLSESMEWLSNSIKELFLLTDGKGNIKFLNLPFEQLLQCPLSEVSDRSFVTFVHPEDREKVKRNLLFRKKDEPFRPFTHRCLLQNNICFSLRWETSEKAEDGWMRTVGCLVDTETTAEKPKRQIGEGELLLLDSIENINEVLCIYDIEKNEPLYASPSFESFWGFSVEQSYKNPEVVSSKIRNVSLKELQGYFSTPSDKPREMEFELQGEEEFSKWVLTKIIPIVGEEEKISRYMCISYDITPLKEQDLLVKKWDKLGMIGQLAAGIAHEIRNPLTTIKGFLQLLGQETNTPYQELLLSELERIEFIMNEFLFLAKPQQDLKLEIKNLNKDLTDIVDFMRPEAVLNNIQLDLECDPSLPLVYCESKQIKQVMMNLIKNAVEAMPTGGNISIQTMAKPDGYAMIRVCDEGMGIPKERVKRLFEPFYTSKEKGTGLGLMVSNQIIENHKGTLVFSSEVGKGTTACILLPGAEKERLV</sequence>
<dbReference type="PRINTS" id="PR00344">
    <property type="entry name" value="BCTRLSENSOR"/>
</dbReference>
<evidence type="ECO:0000259" key="10">
    <source>
        <dbReference type="PROSITE" id="PS50112"/>
    </source>
</evidence>
<keyword evidence="3" id="KW-0597">Phosphoprotein</keyword>
<dbReference type="SUPFAM" id="SSF55785">
    <property type="entry name" value="PYP-like sensor domain (PAS domain)"/>
    <property type="match status" value="2"/>
</dbReference>
<keyword evidence="5" id="KW-0547">Nucleotide-binding</keyword>
<dbReference type="PROSITE" id="PS50113">
    <property type="entry name" value="PAC"/>
    <property type="match status" value="1"/>
</dbReference>